<sequence>MTKWKTLVTAAALVTAPGLALAEGCNWMKDRTAQITCAPGTTFDAGTGTCVTTPTG</sequence>
<accession>A0A0D1EJN1</accession>
<dbReference type="PATRIC" id="fig|935700.4.peg.473"/>
<feature type="signal peptide" evidence="1">
    <location>
        <begin position="1"/>
        <end position="22"/>
    </location>
</feature>
<dbReference type="EMBL" id="JYFE01000014">
    <property type="protein sequence ID" value="KIT17784.1"/>
    <property type="molecule type" value="Genomic_DNA"/>
</dbReference>
<keyword evidence="3" id="KW-1185">Reference proteome</keyword>
<name>A0A0D1EJN1_9RHOB</name>
<dbReference type="Proteomes" id="UP000032232">
    <property type="component" value="Unassembled WGS sequence"/>
</dbReference>
<evidence type="ECO:0000256" key="1">
    <source>
        <dbReference type="SAM" id="SignalP"/>
    </source>
</evidence>
<keyword evidence="1" id="KW-0732">Signal</keyword>
<reference evidence="2 3" key="1">
    <citation type="submission" date="2015-02" db="EMBL/GenBank/DDBJ databases">
        <title>Genome Sequence of Jannaschia aquimarina DSM28248, a member of the Roseobacter clade.</title>
        <authorList>
            <person name="Voget S."/>
            <person name="Daniel R."/>
        </authorList>
    </citation>
    <scope>NUCLEOTIDE SEQUENCE [LARGE SCALE GENOMIC DNA]</scope>
    <source>
        <strain evidence="2 3">GSW-M26</strain>
    </source>
</reference>
<evidence type="ECO:0000313" key="3">
    <source>
        <dbReference type="Proteomes" id="UP000032232"/>
    </source>
</evidence>
<evidence type="ECO:0008006" key="4">
    <source>
        <dbReference type="Google" id="ProtNLM"/>
    </source>
</evidence>
<dbReference type="STRING" id="935700.jaqu_04430"/>
<dbReference type="AlphaFoldDB" id="A0A0D1EJN1"/>
<evidence type="ECO:0000313" key="2">
    <source>
        <dbReference type="EMBL" id="KIT17784.1"/>
    </source>
</evidence>
<gene>
    <name evidence="2" type="ORF">jaqu_04430</name>
</gene>
<comment type="caution">
    <text evidence="2">The sequence shown here is derived from an EMBL/GenBank/DDBJ whole genome shotgun (WGS) entry which is preliminary data.</text>
</comment>
<organism evidence="2 3">
    <name type="scientific">Jannaschia aquimarina</name>
    <dbReference type="NCBI Taxonomy" id="935700"/>
    <lineage>
        <taxon>Bacteria</taxon>
        <taxon>Pseudomonadati</taxon>
        <taxon>Pseudomonadota</taxon>
        <taxon>Alphaproteobacteria</taxon>
        <taxon>Rhodobacterales</taxon>
        <taxon>Roseobacteraceae</taxon>
        <taxon>Jannaschia</taxon>
    </lineage>
</organism>
<feature type="chain" id="PRO_5002240945" description="Chitin-binding type-2 domain-containing protein" evidence="1">
    <location>
        <begin position="23"/>
        <end position="56"/>
    </location>
</feature>
<dbReference type="RefSeq" id="WP_141134347.1">
    <property type="nucleotide sequence ID" value="NZ_FZPF01000006.1"/>
</dbReference>
<proteinExistence type="predicted"/>
<protein>
    <recommendedName>
        <fullName evidence="4">Chitin-binding type-2 domain-containing protein</fullName>
    </recommendedName>
</protein>